<reference evidence="2 3" key="1">
    <citation type="submission" date="2019-11" db="EMBL/GenBank/DDBJ databases">
        <title>Novel species isolated from a subtropical stream in China.</title>
        <authorList>
            <person name="Lu H."/>
        </authorList>
    </citation>
    <scope>NUCLEOTIDE SEQUENCE [LARGE SCALE GENOMIC DNA]</scope>
    <source>
        <strain evidence="2 3">FT92W</strain>
    </source>
</reference>
<comment type="caution">
    <text evidence="2">The sequence shown here is derived from an EMBL/GenBank/DDBJ whole genome shotgun (WGS) entry which is preliminary data.</text>
</comment>
<evidence type="ECO:0000313" key="2">
    <source>
        <dbReference type="EMBL" id="MRV74755.1"/>
    </source>
</evidence>
<dbReference type="RefSeq" id="WP_154378634.1">
    <property type="nucleotide sequence ID" value="NZ_WKJJ01000016.1"/>
</dbReference>
<evidence type="ECO:0000256" key="1">
    <source>
        <dbReference type="SAM" id="Phobius"/>
    </source>
</evidence>
<proteinExistence type="predicted"/>
<keyword evidence="1" id="KW-0812">Transmembrane</keyword>
<name>A0A7X2IRJ6_9BURK</name>
<dbReference type="GO" id="GO:0043683">
    <property type="term" value="P:type IV pilus assembly"/>
    <property type="evidence" value="ECO:0007669"/>
    <property type="project" value="InterPro"/>
</dbReference>
<gene>
    <name evidence="2" type="ORF">GJ700_23870</name>
</gene>
<dbReference type="AlphaFoldDB" id="A0A7X2IRJ6"/>
<feature type="transmembrane region" description="Helical" evidence="1">
    <location>
        <begin position="12"/>
        <end position="34"/>
    </location>
</feature>
<organism evidence="2 3">
    <name type="scientific">Pseudoduganella rivuli</name>
    <dbReference type="NCBI Taxonomy" id="2666085"/>
    <lineage>
        <taxon>Bacteria</taxon>
        <taxon>Pseudomonadati</taxon>
        <taxon>Pseudomonadota</taxon>
        <taxon>Betaproteobacteria</taxon>
        <taxon>Burkholderiales</taxon>
        <taxon>Oxalobacteraceae</taxon>
        <taxon>Telluria group</taxon>
        <taxon>Pseudoduganella</taxon>
    </lineage>
</organism>
<keyword evidence="1" id="KW-0472">Membrane</keyword>
<keyword evidence="1" id="KW-1133">Transmembrane helix</keyword>
<evidence type="ECO:0000313" key="3">
    <source>
        <dbReference type="Proteomes" id="UP000446768"/>
    </source>
</evidence>
<keyword evidence="3" id="KW-1185">Reference proteome</keyword>
<dbReference type="Pfam" id="PF16074">
    <property type="entry name" value="PilW"/>
    <property type="match status" value="1"/>
</dbReference>
<dbReference type="Proteomes" id="UP000446768">
    <property type="component" value="Unassembled WGS sequence"/>
</dbReference>
<dbReference type="EMBL" id="WKJJ01000016">
    <property type="protein sequence ID" value="MRV74755.1"/>
    <property type="molecule type" value="Genomic_DNA"/>
</dbReference>
<accession>A0A7X2IRJ6</accession>
<sequence>MKSIKATQGFSVVELMVAMTVGLLAMTFATRMLVSAEQNKASSLGGSDQMQNGMLALFSINEDAAQAGWGLNDELLTGCNTAFSDTSGFELAVDASSGANRTPLAPVIIQHSSTGSDTISLYAGTSPTGVGSVKVRSLYAGADTLDIDTQAPFGFATGDAIVVANEPSGGNCAIAQLSADPLASSLQFSSGDGNRFNSGSLGGNSYAAGRARVFNLGPARNLSLHTWTTTNGVLTLRASNLEGAAAAPVSVVGNIVALKAQYGFDTRAAAIFDAATSMQVSQWSNTMIDADGVSGTGNAGDYRRVAAIRIAIVARSGAPEKPGSSGTCTATTAAPVLFSNASPSGVTAVSVTAPVALTNDPFDWKCYRYRVFEAIVPIRNSGWRPT</sequence>
<dbReference type="InterPro" id="IPR032092">
    <property type="entry name" value="PilW"/>
</dbReference>
<protein>
    <submittedName>
        <fullName evidence="2">Pilus assembly protein PilW</fullName>
    </submittedName>
</protein>